<evidence type="ECO:0000259" key="6">
    <source>
        <dbReference type="SMART" id="SM01253"/>
    </source>
</evidence>
<dbReference type="FunFam" id="1.10.10.2030:FF:000001">
    <property type="entry name" value="DNA/RNA-binding protein KIN17, putative"/>
    <property type="match status" value="1"/>
</dbReference>
<dbReference type="Proteomes" id="UP001515480">
    <property type="component" value="Unassembled WGS sequence"/>
</dbReference>
<dbReference type="InterPro" id="IPR014722">
    <property type="entry name" value="Rib_uL2_dom2"/>
</dbReference>
<dbReference type="Pfam" id="PF10357">
    <property type="entry name" value="WH_KIN17"/>
    <property type="match status" value="1"/>
</dbReference>
<keyword evidence="3" id="KW-0863">Zinc-finger</keyword>
<dbReference type="GO" id="GO:0006974">
    <property type="term" value="P:DNA damage response"/>
    <property type="evidence" value="ECO:0007669"/>
    <property type="project" value="TreeGrafter"/>
</dbReference>
<dbReference type="InterPro" id="IPR019447">
    <property type="entry name" value="DNA/RNA-bd_Kin17_WH-like_dom"/>
</dbReference>
<evidence type="ECO:0000256" key="1">
    <source>
        <dbReference type="ARBA" id="ARBA00008517"/>
    </source>
</evidence>
<dbReference type="AlphaFoldDB" id="A0AB34JGC7"/>
<accession>A0AB34JGC7</accession>
<keyword evidence="4" id="KW-0862">Zinc</keyword>
<keyword evidence="8" id="KW-1185">Reference proteome</keyword>
<dbReference type="InterPro" id="IPR056767">
    <property type="entry name" value="C2H2-Znf_KIN17"/>
</dbReference>
<dbReference type="Gene3D" id="2.30.30.140">
    <property type="match status" value="1"/>
</dbReference>
<dbReference type="Pfam" id="PF25095">
    <property type="entry name" value="C2H2-zf_KIN17"/>
    <property type="match status" value="1"/>
</dbReference>
<dbReference type="FunFam" id="2.30.30.30:FF:000021">
    <property type="entry name" value="DNA/RNA-binding protein KIN17, putative"/>
    <property type="match status" value="1"/>
</dbReference>
<reference evidence="7 8" key="1">
    <citation type="journal article" date="2024" name="Science">
        <title>Giant polyketide synthase enzymes in the biosynthesis of giant marine polyether toxins.</title>
        <authorList>
            <person name="Fallon T.R."/>
            <person name="Shende V.V."/>
            <person name="Wierzbicki I.H."/>
            <person name="Pendleton A.L."/>
            <person name="Watervoot N.F."/>
            <person name="Auber R.P."/>
            <person name="Gonzalez D.J."/>
            <person name="Wisecaver J.H."/>
            <person name="Moore B.S."/>
        </authorList>
    </citation>
    <scope>NUCLEOTIDE SEQUENCE [LARGE SCALE GENOMIC DNA]</scope>
    <source>
        <strain evidence="7 8">12B1</strain>
    </source>
</reference>
<comment type="caution">
    <text evidence="7">The sequence shown here is derived from an EMBL/GenBank/DDBJ whole genome shotgun (WGS) entry which is preliminary data.</text>
</comment>
<evidence type="ECO:0000313" key="7">
    <source>
        <dbReference type="EMBL" id="KAL1520526.1"/>
    </source>
</evidence>
<dbReference type="InterPro" id="IPR037321">
    <property type="entry name" value="KIN17-like"/>
</dbReference>
<dbReference type="GO" id="GO:0005634">
    <property type="term" value="C:nucleus"/>
    <property type="evidence" value="ECO:0007669"/>
    <property type="project" value="TreeGrafter"/>
</dbReference>
<feature type="region of interest" description="Disordered" evidence="5">
    <location>
        <begin position="226"/>
        <end position="245"/>
    </location>
</feature>
<organism evidence="7 8">
    <name type="scientific">Prymnesium parvum</name>
    <name type="common">Toxic golden alga</name>
    <dbReference type="NCBI Taxonomy" id="97485"/>
    <lineage>
        <taxon>Eukaryota</taxon>
        <taxon>Haptista</taxon>
        <taxon>Haptophyta</taxon>
        <taxon>Prymnesiophyceae</taxon>
        <taxon>Prymnesiales</taxon>
        <taxon>Prymnesiaceae</taxon>
        <taxon>Prymnesium</taxon>
    </lineage>
</organism>
<gene>
    <name evidence="7" type="ORF">AB1Y20_022103</name>
</gene>
<dbReference type="InterPro" id="IPR036236">
    <property type="entry name" value="Znf_C2H2_sf"/>
</dbReference>
<dbReference type="InterPro" id="IPR041995">
    <property type="entry name" value="KOW_KIN17"/>
</dbReference>
<keyword evidence="2" id="KW-0479">Metal-binding</keyword>
<dbReference type="Gene3D" id="1.10.10.2030">
    <property type="entry name" value="DNA/RNA-binding protein Kin17, conserved domain"/>
    <property type="match status" value="1"/>
</dbReference>
<evidence type="ECO:0000313" key="8">
    <source>
        <dbReference type="Proteomes" id="UP001515480"/>
    </source>
</evidence>
<dbReference type="InterPro" id="IPR038254">
    <property type="entry name" value="KIN17_WH-like_sf"/>
</dbReference>
<dbReference type="PANTHER" id="PTHR12805">
    <property type="entry name" value="KIN17 KIN, ANTIGENIC DETERMINANT OF RECA PROTEIN HOMOLOG"/>
    <property type="match status" value="1"/>
</dbReference>
<dbReference type="EMBL" id="JBGBPQ010000008">
    <property type="protein sequence ID" value="KAL1520526.1"/>
    <property type="molecule type" value="Genomic_DNA"/>
</dbReference>
<name>A0AB34JGC7_PRYPA</name>
<dbReference type="GO" id="GO:0003690">
    <property type="term" value="F:double-stranded DNA binding"/>
    <property type="evidence" value="ECO:0007669"/>
    <property type="project" value="TreeGrafter"/>
</dbReference>
<dbReference type="Gene3D" id="2.30.30.30">
    <property type="match status" value="1"/>
</dbReference>
<protein>
    <recommendedName>
        <fullName evidence="6">DNA/RNA-binding protein Kin17 WH-like domain-containing protein</fullName>
    </recommendedName>
</protein>
<evidence type="ECO:0000256" key="5">
    <source>
        <dbReference type="SAM" id="MobiDB-lite"/>
    </source>
</evidence>
<evidence type="ECO:0000256" key="2">
    <source>
        <dbReference type="ARBA" id="ARBA00022723"/>
    </source>
</evidence>
<proteinExistence type="inferred from homology"/>
<feature type="domain" description="DNA/RNA-binding protein Kin17 WH-like" evidence="6">
    <location>
        <begin position="54"/>
        <end position="180"/>
    </location>
</feature>
<evidence type="ECO:0000256" key="4">
    <source>
        <dbReference type="ARBA" id="ARBA00022833"/>
    </source>
</evidence>
<comment type="similarity">
    <text evidence="1">Belongs to the KIN17 family.</text>
</comment>
<dbReference type="Pfam" id="PF25088">
    <property type="entry name" value="GPKOW_C"/>
    <property type="match status" value="1"/>
</dbReference>
<dbReference type="GO" id="GO:0006260">
    <property type="term" value="P:DNA replication"/>
    <property type="evidence" value="ECO:0007669"/>
    <property type="project" value="TreeGrafter"/>
</dbReference>
<sequence>MGKDKGGFLTPKAIANRIKAKGLQKLRWYCQMCQKQCRDENGFKCHCMSDSHQRQMQLFSENSTTYMDEFSSQFEEGMMELIKRKAKSHRVAANTLYKEYIGFKEHTHMNSTIWETLTDFVMYLGRTGKCEVDETEKGWFVTYIDRDPETLAKMEARAKRERAALDSEEKHLRDIQRMVKASQAHAEETAAPTEVLRDESAEKISFGLQLGAKAKRPKLAEEAGEAAASGASAVGPSAGPSGGKAKMSSIEAIMQERQAQQEAAAAARSEEKQGSDHWLASDIVVKVVNKKLLGGKYYKVKGVVEKVVDKYTAHVRMSSDGALVKLDQDDLETVVPQVGSSVLLVNGRHRGEVAKLMSIDQDKFCVSVKLDNGRVLDGVEYEDVCKIAK</sequence>
<dbReference type="SUPFAM" id="SSF57667">
    <property type="entry name" value="beta-beta-alpha zinc fingers"/>
    <property type="match status" value="1"/>
</dbReference>
<dbReference type="CDD" id="cd13155">
    <property type="entry name" value="KOW_KIN17"/>
    <property type="match status" value="1"/>
</dbReference>
<dbReference type="PANTHER" id="PTHR12805:SF0">
    <property type="entry name" value="DNA_RNA-BINDING PROTEIN KIN17"/>
    <property type="match status" value="1"/>
</dbReference>
<dbReference type="SMART" id="SM01253">
    <property type="entry name" value="Kin17_mid"/>
    <property type="match status" value="1"/>
</dbReference>
<dbReference type="GO" id="GO:0008270">
    <property type="term" value="F:zinc ion binding"/>
    <property type="evidence" value="ECO:0007669"/>
    <property type="project" value="UniProtKB-KW"/>
</dbReference>
<evidence type="ECO:0000256" key="3">
    <source>
        <dbReference type="ARBA" id="ARBA00022771"/>
    </source>
</evidence>